<keyword evidence="15" id="KW-0675">Receptor</keyword>
<dbReference type="SUPFAM" id="SSF56935">
    <property type="entry name" value="Porins"/>
    <property type="match status" value="1"/>
</dbReference>
<evidence type="ECO:0000256" key="9">
    <source>
        <dbReference type="ARBA" id="ARBA00023237"/>
    </source>
</evidence>
<dbReference type="PANTHER" id="PTHR30069">
    <property type="entry name" value="TONB-DEPENDENT OUTER MEMBRANE RECEPTOR"/>
    <property type="match status" value="1"/>
</dbReference>
<evidence type="ECO:0000256" key="11">
    <source>
        <dbReference type="RuleBase" id="RU003357"/>
    </source>
</evidence>
<dbReference type="Pfam" id="PF00593">
    <property type="entry name" value="TonB_dep_Rec_b-barrel"/>
    <property type="match status" value="1"/>
</dbReference>
<dbReference type="KEGG" id="mbah:HYN46_01620"/>
<dbReference type="CDD" id="cd01347">
    <property type="entry name" value="ligand_gated_channel"/>
    <property type="match status" value="1"/>
</dbReference>
<evidence type="ECO:0000256" key="10">
    <source>
        <dbReference type="PROSITE-ProRule" id="PRU01360"/>
    </source>
</evidence>
<dbReference type="InterPro" id="IPR037066">
    <property type="entry name" value="Plug_dom_sf"/>
</dbReference>
<keyword evidence="4 10" id="KW-0812">Transmembrane</keyword>
<organism evidence="15 16">
    <name type="scientific">Aquirhabdus parva</name>
    <dbReference type="NCBI Taxonomy" id="2283318"/>
    <lineage>
        <taxon>Bacteria</taxon>
        <taxon>Pseudomonadati</taxon>
        <taxon>Pseudomonadota</taxon>
        <taxon>Gammaproteobacteria</taxon>
        <taxon>Moraxellales</taxon>
        <taxon>Moraxellaceae</taxon>
        <taxon>Aquirhabdus</taxon>
    </lineage>
</organism>
<dbReference type="InterPro" id="IPR000531">
    <property type="entry name" value="Beta-barrel_TonB"/>
</dbReference>
<feature type="signal peptide" evidence="12">
    <location>
        <begin position="1"/>
        <end position="28"/>
    </location>
</feature>
<feature type="domain" description="TonB-dependent receptor-like beta-barrel" evidence="13">
    <location>
        <begin position="301"/>
        <end position="760"/>
    </location>
</feature>
<dbReference type="PROSITE" id="PS52016">
    <property type="entry name" value="TONB_DEPENDENT_REC_3"/>
    <property type="match status" value="1"/>
</dbReference>
<evidence type="ECO:0000259" key="13">
    <source>
        <dbReference type="Pfam" id="PF00593"/>
    </source>
</evidence>
<comment type="subcellular location">
    <subcellularLocation>
        <location evidence="1 10">Cell outer membrane</location>
        <topology evidence="1 10">Multi-pass membrane protein</topology>
    </subcellularLocation>
</comment>
<dbReference type="Gene3D" id="2.170.130.10">
    <property type="entry name" value="TonB-dependent receptor, plug domain"/>
    <property type="match status" value="1"/>
</dbReference>
<evidence type="ECO:0000256" key="7">
    <source>
        <dbReference type="ARBA" id="ARBA00023077"/>
    </source>
</evidence>
<proteinExistence type="inferred from homology"/>
<evidence type="ECO:0000256" key="5">
    <source>
        <dbReference type="ARBA" id="ARBA00022729"/>
    </source>
</evidence>
<dbReference type="InterPro" id="IPR036942">
    <property type="entry name" value="Beta-barrel_TonB_sf"/>
</dbReference>
<evidence type="ECO:0000313" key="15">
    <source>
        <dbReference type="EMBL" id="AXI01702.1"/>
    </source>
</evidence>
<protein>
    <submittedName>
        <fullName evidence="15">TonB-dependent receptor</fullName>
    </submittedName>
</protein>
<keyword evidence="6" id="KW-0406">Ion transport</keyword>
<sequence length="784" mass="85677">MRHLTQQVRFKRTALAFACAATSLAVHAEATPEAEMATIVVKGKSPVADKTNQFPATTASITAKQAAATINVVNTEDALKYLPDVLVRKRYIGDTNAPLATRTTGVNGSARSLIFADGVLLSTLVNNNNGNGSPQWFMVAPEEISRIDLMYGPYSAAYAGNSYGAVAEITTRMPDHFEASATIRGTSQRYAQYGTKDEYPAQQYSVFLGDRVGDFSWVFSANHLESDSQPITFGSIAQSTTKAGANLPVISGAIADQNRTGGAIQYLGAGNINHTVQDNFKLKLGYDFSPTLSANYMIGYWQNDANATARSYLTDSAGNPYYGASTGQVNMGGYAYSASGIAGQFASNSVEQQRLMQSLSVKSHNSGPFNWELVASNFRYLEDLTRTSTGIYPAAQYGGAGRIADAKGTGWTTLDLKGRLQAPTEALVAHDFSFGVHGDWYQLSSPTFTTNNWSAGNPTSLYSDARGKTQTRALWLQDVWQLTPVLKATLGGRYEQWQANDGFNYAVTSNGKGFPINQPKVEKSGFSPKASFAWTANDLWTVTGSIGKALRFPTVGELYQSVQTGATFSQPNPYLKPESVLSDELAFERKTTESKLRISLFEERVSDALISQTSMIAGVTNPVSFTQNVDKTRQRGIELFAQHDNVLVQGLELSGNVTYVNAKILANDSYVPTIAGATSVGKHTPYVPDWRATLVATYRPNPLWAFTLAGRYSGKQYATVDNTDTNPETYQGFQSFFVMDARVNYNFAKHWSAAVGVDNLNNERYFLFHPFTERTFFGELKYTY</sequence>
<dbReference type="RefSeq" id="WP_114897812.1">
    <property type="nucleotide sequence ID" value="NZ_CP031222.1"/>
</dbReference>
<dbReference type="OrthoDB" id="15609at2"/>
<gene>
    <name evidence="15" type="ORF">HYN46_01620</name>
</gene>
<keyword evidence="9 10" id="KW-0998">Cell outer membrane</keyword>
<keyword evidence="7 11" id="KW-0798">TonB box</keyword>
<dbReference type="InterPro" id="IPR012910">
    <property type="entry name" value="Plug_dom"/>
</dbReference>
<feature type="domain" description="TonB-dependent receptor plug" evidence="14">
    <location>
        <begin position="53"/>
        <end position="166"/>
    </location>
</feature>
<name>A0A345P343_9GAMM</name>
<dbReference type="InterPro" id="IPR039426">
    <property type="entry name" value="TonB-dep_rcpt-like"/>
</dbReference>
<evidence type="ECO:0000256" key="3">
    <source>
        <dbReference type="ARBA" id="ARBA00022452"/>
    </source>
</evidence>
<dbReference type="GO" id="GO:0044718">
    <property type="term" value="P:siderophore transmembrane transport"/>
    <property type="evidence" value="ECO:0007669"/>
    <property type="project" value="TreeGrafter"/>
</dbReference>
<dbReference type="PANTHER" id="PTHR30069:SF53">
    <property type="entry name" value="COLICIN I RECEPTOR-RELATED"/>
    <property type="match status" value="1"/>
</dbReference>
<dbReference type="GO" id="GO:0009279">
    <property type="term" value="C:cell outer membrane"/>
    <property type="evidence" value="ECO:0007669"/>
    <property type="project" value="UniProtKB-SubCell"/>
</dbReference>
<dbReference type="AlphaFoldDB" id="A0A345P343"/>
<feature type="chain" id="PRO_5016766332" evidence="12">
    <location>
        <begin position="29"/>
        <end position="784"/>
    </location>
</feature>
<reference evidence="15 16" key="1">
    <citation type="submission" date="2018-07" db="EMBL/GenBank/DDBJ databases">
        <title>Genome sequencing of Moraxellaceae gen. HYN0046.</title>
        <authorList>
            <person name="Kim M."/>
            <person name="Yi H."/>
        </authorList>
    </citation>
    <scope>NUCLEOTIDE SEQUENCE [LARGE SCALE GENOMIC DNA]</scope>
    <source>
        <strain evidence="15 16">HYN0046</strain>
    </source>
</reference>
<evidence type="ECO:0000256" key="8">
    <source>
        <dbReference type="ARBA" id="ARBA00023136"/>
    </source>
</evidence>
<keyword evidence="3 10" id="KW-1134">Transmembrane beta strand</keyword>
<evidence type="ECO:0000313" key="16">
    <source>
        <dbReference type="Proteomes" id="UP000253940"/>
    </source>
</evidence>
<evidence type="ECO:0000256" key="2">
    <source>
        <dbReference type="ARBA" id="ARBA00022448"/>
    </source>
</evidence>
<keyword evidence="16" id="KW-1185">Reference proteome</keyword>
<evidence type="ECO:0000256" key="6">
    <source>
        <dbReference type="ARBA" id="ARBA00023065"/>
    </source>
</evidence>
<comment type="similarity">
    <text evidence="10 11">Belongs to the TonB-dependent receptor family.</text>
</comment>
<accession>A0A345P343</accession>
<evidence type="ECO:0000256" key="12">
    <source>
        <dbReference type="SAM" id="SignalP"/>
    </source>
</evidence>
<dbReference type="GO" id="GO:0015344">
    <property type="term" value="F:siderophore uptake transmembrane transporter activity"/>
    <property type="evidence" value="ECO:0007669"/>
    <property type="project" value="TreeGrafter"/>
</dbReference>
<evidence type="ECO:0000256" key="4">
    <source>
        <dbReference type="ARBA" id="ARBA00022692"/>
    </source>
</evidence>
<dbReference type="Gene3D" id="2.40.170.20">
    <property type="entry name" value="TonB-dependent receptor, beta-barrel domain"/>
    <property type="match status" value="1"/>
</dbReference>
<evidence type="ECO:0000259" key="14">
    <source>
        <dbReference type="Pfam" id="PF07715"/>
    </source>
</evidence>
<dbReference type="Proteomes" id="UP000253940">
    <property type="component" value="Chromosome"/>
</dbReference>
<dbReference type="Pfam" id="PF07715">
    <property type="entry name" value="Plug"/>
    <property type="match status" value="1"/>
</dbReference>
<evidence type="ECO:0000256" key="1">
    <source>
        <dbReference type="ARBA" id="ARBA00004571"/>
    </source>
</evidence>
<keyword evidence="8 10" id="KW-0472">Membrane</keyword>
<keyword evidence="2 10" id="KW-0813">Transport</keyword>
<dbReference type="EMBL" id="CP031222">
    <property type="protein sequence ID" value="AXI01702.1"/>
    <property type="molecule type" value="Genomic_DNA"/>
</dbReference>
<keyword evidence="5 12" id="KW-0732">Signal</keyword>